<dbReference type="EMBL" id="QXTE01000070">
    <property type="protein sequence ID" value="TFK08328.1"/>
    <property type="molecule type" value="Genomic_DNA"/>
</dbReference>
<reference evidence="2 3" key="2">
    <citation type="submission" date="2019-04" db="EMBL/GenBank/DDBJ databases">
        <title>The genome sequence of big-headed turtle.</title>
        <authorList>
            <person name="Gong S."/>
        </authorList>
    </citation>
    <scope>NUCLEOTIDE SEQUENCE [LARGE SCALE GENOMIC DNA]</scope>
    <source>
        <strain evidence="2">DO16091913</strain>
        <tissue evidence="2">Muscle</tissue>
    </source>
</reference>
<dbReference type="OrthoDB" id="9419628at2759"/>
<feature type="compositionally biased region" description="Basic and acidic residues" evidence="1">
    <location>
        <begin position="33"/>
        <end position="43"/>
    </location>
</feature>
<dbReference type="Proteomes" id="UP000297703">
    <property type="component" value="Unassembled WGS sequence"/>
</dbReference>
<keyword evidence="3" id="KW-1185">Reference proteome</keyword>
<reference evidence="2 3" key="1">
    <citation type="submission" date="2019-04" db="EMBL/GenBank/DDBJ databases">
        <title>Draft genome of the big-headed turtle Platysternon megacephalum.</title>
        <authorList>
            <person name="Gong S."/>
        </authorList>
    </citation>
    <scope>NUCLEOTIDE SEQUENCE [LARGE SCALE GENOMIC DNA]</scope>
    <source>
        <strain evidence="2">DO16091913</strain>
        <tissue evidence="2">Muscle</tissue>
    </source>
</reference>
<keyword evidence="2" id="KW-0418">Kinase</keyword>
<feature type="compositionally biased region" description="Basic and acidic residues" evidence="1">
    <location>
        <begin position="280"/>
        <end position="289"/>
    </location>
</feature>
<feature type="region of interest" description="Disordered" evidence="1">
    <location>
        <begin position="280"/>
        <end position="337"/>
    </location>
</feature>
<gene>
    <name evidence="2" type="ORF">DR999_PMT08742</name>
</gene>
<protein>
    <submittedName>
        <fullName evidence="2">Serine/threonine-protein kinase Nek3</fullName>
    </submittedName>
</protein>
<feature type="region of interest" description="Disordered" evidence="1">
    <location>
        <begin position="1"/>
        <end position="70"/>
    </location>
</feature>
<sequence length="561" mass="61623">MAEAAQLKEILSQSGMGRRQDSGPNVRQPRIKKNSEKQKETKTRLSHWVTKRPTSGIVGQKPTQRRTLSDQDLSTHKRMFIQNRQSGRSNYYGSPLGSHSKIPAESRCYSAPPKPAIKQNSGSGKLYSPVARGEDRSVAGRGHHLQPTQAQRHGAFSRFGENKRLTPEDLEKKRFQTIAEYQFMAPGKTFYYCTRENVKQHLRSIYLAHQPGQKPPKSALQTNWPPVCCQERHRPLRRNPLTGATGEFLGDVSSLRTSPMPHGMMELAHKVSKLALVSERTRVHQENSPKRRAANQSHVPPQPSTENPILSAKELQLSSATEGKESKEGQAVEQGFDVTTLPRGSGIKTLQALKAVQELINKGRGASGRDHTVTALKKKPGAGNSQALKNIVGLSFSKDSADTKDTAEDLLNLPQSSNCKDTGVAQDSAIIIPTLDRPLPPDESADMELLPNVHSSSSKLAESPAGEKGQASHPRTGRPSDLSFTSLWEKPSGVLKHCISMEKGRCSTHSLSGTLQGPLDPENEKDAFCSMDSLSVPFQRKCLGTEVLFSLSDDDDDDDDK</sequence>
<dbReference type="AlphaFoldDB" id="A0A4D9ELE7"/>
<accession>A0A4D9ELE7</accession>
<organism evidence="2 3">
    <name type="scientific">Platysternon megacephalum</name>
    <name type="common">big-headed turtle</name>
    <dbReference type="NCBI Taxonomy" id="55544"/>
    <lineage>
        <taxon>Eukaryota</taxon>
        <taxon>Metazoa</taxon>
        <taxon>Chordata</taxon>
        <taxon>Craniata</taxon>
        <taxon>Vertebrata</taxon>
        <taxon>Euteleostomi</taxon>
        <taxon>Archelosauria</taxon>
        <taxon>Testudinata</taxon>
        <taxon>Testudines</taxon>
        <taxon>Cryptodira</taxon>
        <taxon>Durocryptodira</taxon>
        <taxon>Testudinoidea</taxon>
        <taxon>Platysternidae</taxon>
        <taxon>Platysternon</taxon>
    </lineage>
</organism>
<evidence type="ECO:0000313" key="2">
    <source>
        <dbReference type="EMBL" id="TFK08328.1"/>
    </source>
</evidence>
<comment type="caution">
    <text evidence="2">The sequence shown here is derived from an EMBL/GenBank/DDBJ whole genome shotgun (WGS) entry which is preliminary data.</text>
</comment>
<feature type="region of interest" description="Disordered" evidence="1">
    <location>
        <begin position="453"/>
        <end position="484"/>
    </location>
</feature>
<feature type="compositionally biased region" description="Polar residues" evidence="1">
    <location>
        <begin position="294"/>
        <end position="308"/>
    </location>
</feature>
<evidence type="ECO:0000256" key="1">
    <source>
        <dbReference type="SAM" id="MobiDB-lite"/>
    </source>
</evidence>
<name>A0A4D9ELE7_9SAUR</name>
<proteinExistence type="predicted"/>
<evidence type="ECO:0000313" key="3">
    <source>
        <dbReference type="Proteomes" id="UP000297703"/>
    </source>
</evidence>
<dbReference type="GO" id="GO:0016301">
    <property type="term" value="F:kinase activity"/>
    <property type="evidence" value="ECO:0007669"/>
    <property type="project" value="UniProtKB-KW"/>
</dbReference>
<keyword evidence="2" id="KW-0808">Transferase</keyword>